<sequence length="287" mass="32952">MFPKPKSAPPRMNSKRISNRTNAMKEIEAWVKKDDDPLTGSHETSRMAGQLTDNITEERMLKAKLWELSKERYKFIAQNSYEQKIFLDRMMKKSSAIRRILSANDDKPCVTYSRIKSSSIRHALLERLDPTNREEKWLGMSSSHSGGQFVTSLPPPPSSSSSTPASLPPDPRSETDTRIPRSCIDTTDNLPSVTVRKDTPTIPHHKDLLVRRKHRKSHFPKFQEDPRYSELQQRLSPIVKKQANIDIYSVVTKIESLHVKPKLPSESRSKVDKKAVAYMRKRGFVFP</sequence>
<name>V3ZNX5_LOTGI</name>
<dbReference type="OrthoDB" id="10069634at2759"/>
<dbReference type="OMA" id="KSNAMKE"/>
<evidence type="ECO:0000313" key="3">
    <source>
        <dbReference type="Proteomes" id="UP000030746"/>
    </source>
</evidence>
<reference evidence="2 3" key="1">
    <citation type="journal article" date="2013" name="Nature">
        <title>Insights into bilaterian evolution from three spiralian genomes.</title>
        <authorList>
            <person name="Simakov O."/>
            <person name="Marletaz F."/>
            <person name="Cho S.J."/>
            <person name="Edsinger-Gonzales E."/>
            <person name="Havlak P."/>
            <person name="Hellsten U."/>
            <person name="Kuo D.H."/>
            <person name="Larsson T."/>
            <person name="Lv J."/>
            <person name="Arendt D."/>
            <person name="Savage R."/>
            <person name="Osoegawa K."/>
            <person name="de Jong P."/>
            <person name="Grimwood J."/>
            <person name="Chapman J.A."/>
            <person name="Shapiro H."/>
            <person name="Aerts A."/>
            <person name="Otillar R.P."/>
            <person name="Terry A.Y."/>
            <person name="Boore J.L."/>
            <person name="Grigoriev I.V."/>
            <person name="Lindberg D.R."/>
            <person name="Seaver E.C."/>
            <person name="Weisblat D.A."/>
            <person name="Putnam N.H."/>
            <person name="Rokhsar D.S."/>
        </authorList>
    </citation>
    <scope>NUCLEOTIDE SEQUENCE [LARGE SCALE GENOMIC DNA]</scope>
</reference>
<gene>
    <name evidence="2" type="ORF">LOTGIDRAFT_155509</name>
</gene>
<feature type="compositionally biased region" description="Polar residues" evidence="1">
    <location>
        <begin position="140"/>
        <end position="150"/>
    </location>
</feature>
<proteinExistence type="predicted"/>
<dbReference type="GeneID" id="20236732"/>
<dbReference type="AlphaFoldDB" id="V3ZNX5"/>
<protein>
    <submittedName>
        <fullName evidence="2">Uncharacterized protein</fullName>
    </submittedName>
</protein>
<accession>V3ZNX5</accession>
<dbReference type="RefSeq" id="XP_009065306.1">
    <property type="nucleotide sequence ID" value="XM_009067058.1"/>
</dbReference>
<evidence type="ECO:0000256" key="1">
    <source>
        <dbReference type="SAM" id="MobiDB-lite"/>
    </source>
</evidence>
<dbReference type="KEGG" id="lgi:LOTGIDRAFT_155509"/>
<keyword evidence="3" id="KW-1185">Reference proteome</keyword>
<evidence type="ECO:0000313" key="2">
    <source>
        <dbReference type="EMBL" id="ESO84185.1"/>
    </source>
</evidence>
<feature type="region of interest" description="Disordered" evidence="1">
    <location>
        <begin position="1"/>
        <end position="20"/>
    </location>
</feature>
<dbReference type="HOGENOM" id="CLU_1074584_0_0_1"/>
<organism evidence="2 3">
    <name type="scientific">Lottia gigantea</name>
    <name type="common">Giant owl limpet</name>
    <dbReference type="NCBI Taxonomy" id="225164"/>
    <lineage>
        <taxon>Eukaryota</taxon>
        <taxon>Metazoa</taxon>
        <taxon>Spiralia</taxon>
        <taxon>Lophotrochozoa</taxon>
        <taxon>Mollusca</taxon>
        <taxon>Gastropoda</taxon>
        <taxon>Patellogastropoda</taxon>
        <taxon>Lottioidea</taxon>
        <taxon>Lottiidae</taxon>
        <taxon>Lottia</taxon>
    </lineage>
</organism>
<dbReference type="EMBL" id="KB203566">
    <property type="protein sequence ID" value="ESO84185.1"/>
    <property type="molecule type" value="Genomic_DNA"/>
</dbReference>
<dbReference type="CTD" id="20236732"/>
<dbReference type="Proteomes" id="UP000030746">
    <property type="component" value="Unassembled WGS sequence"/>
</dbReference>
<feature type="region of interest" description="Disordered" evidence="1">
    <location>
        <begin position="137"/>
        <end position="200"/>
    </location>
</feature>